<dbReference type="EMBL" id="CAJOAY010012568">
    <property type="protein sequence ID" value="CAF4253470.1"/>
    <property type="molecule type" value="Genomic_DNA"/>
</dbReference>
<evidence type="ECO:0000313" key="11">
    <source>
        <dbReference type="Proteomes" id="UP000663881"/>
    </source>
</evidence>
<proteinExistence type="predicted"/>
<dbReference type="GO" id="GO:0008270">
    <property type="term" value="F:zinc ion binding"/>
    <property type="evidence" value="ECO:0007669"/>
    <property type="project" value="UniProtKB-KW"/>
</dbReference>
<evidence type="ECO:0000256" key="1">
    <source>
        <dbReference type="ARBA" id="ARBA00022723"/>
    </source>
</evidence>
<dbReference type="OrthoDB" id="2306477at2759"/>
<feature type="repeat" description="ANK" evidence="6">
    <location>
        <begin position="85"/>
        <end position="118"/>
    </location>
</feature>
<evidence type="ECO:0000256" key="3">
    <source>
        <dbReference type="ARBA" id="ARBA00022771"/>
    </source>
</evidence>
<dbReference type="EMBL" id="CAJNON010000238">
    <property type="protein sequence ID" value="CAF1131456.1"/>
    <property type="molecule type" value="Genomic_DNA"/>
</dbReference>
<feature type="repeat" description="ANK" evidence="6">
    <location>
        <begin position="157"/>
        <end position="189"/>
    </location>
</feature>
<dbReference type="SMART" id="SM00064">
    <property type="entry name" value="FYVE"/>
    <property type="match status" value="1"/>
</dbReference>
<dbReference type="Pfam" id="PF00023">
    <property type="entry name" value="Ank"/>
    <property type="match status" value="1"/>
</dbReference>
<dbReference type="Gene3D" id="1.25.40.20">
    <property type="entry name" value="Ankyrin repeat-containing domain"/>
    <property type="match status" value="1"/>
</dbReference>
<dbReference type="SUPFAM" id="SSF48403">
    <property type="entry name" value="Ankyrin repeat"/>
    <property type="match status" value="1"/>
</dbReference>
<dbReference type="Gene3D" id="3.30.40.10">
    <property type="entry name" value="Zinc/RING finger domain, C3HC4 (zinc finger)"/>
    <property type="match status" value="1"/>
</dbReference>
<dbReference type="PROSITE" id="PS50297">
    <property type="entry name" value="ANK_REP_REGION"/>
    <property type="match status" value="2"/>
</dbReference>
<evidence type="ECO:0000313" key="9">
    <source>
        <dbReference type="EMBL" id="CAF1131456.1"/>
    </source>
</evidence>
<dbReference type="FunFam" id="3.30.40.10:FF:000104">
    <property type="entry name" value="Ankyrin repeat and FYVE domain-containing 1"/>
    <property type="match status" value="1"/>
</dbReference>
<keyword evidence="4" id="KW-0862">Zinc</keyword>
<evidence type="ECO:0000256" key="4">
    <source>
        <dbReference type="ARBA" id="ARBA00022833"/>
    </source>
</evidence>
<dbReference type="InterPro" id="IPR002110">
    <property type="entry name" value="Ankyrin_rpt"/>
</dbReference>
<feature type="non-terminal residue" evidence="10">
    <location>
        <position position="285"/>
    </location>
</feature>
<dbReference type="AlphaFoldDB" id="A0A820EYZ8"/>
<dbReference type="InterPro" id="IPR000306">
    <property type="entry name" value="Znf_FYVE"/>
</dbReference>
<dbReference type="SUPFAM" id="SSF57903">
    <property type="entry name" value="FYVE/PHD zinc finger"/>
    <property type="match status" value="1"/>
</dbReference>
<keyword evidence="2" id="KW-0677">Repeat</keyword>
<keyword evidence="3 7" id="KW-0863">Zinc-finger</keyword>
<dbReference type="Proteomes" id="UP000663881">
    <property type="component" value="Unassembled WGS sequence"/>
</dbReference>
<name>A0A820EYZ8_9BILA</name>
<protein>
    <recommendedName>
        <fullName evidence="8">FYVE-type domain-containing protein</fullName>
    </recommendedName>
</protein>
<keyword evidence="1" id="KW-0479">Metal-binding</keyword>
<gene>
    <name evidence="10" type="ORF">OKA104_LOCUS43727</name>
    <name evidence="9" type="ORF">VCS650_LOCUS21755</name>
</gene>
<accession>A0A820EYZ8</accession>
<evidence type="ECO:0000313" key="10">
    <source>
        <dbReference type="EMBL" id="CAF4253470.1"/>
    </source>
</evidence>
<evidence type="ECO:0000256" key="5">
    <source>
        <dbReference type="ARBA" id="ARBA00023043"/>
    </source>
</evidence>
<organism evidence="10 11">
    <name type="scientific">Adineta steineri</name>
    <dbReference type="NCBI Taxonomy" id="433720"/>
    <lineage>
        <taxon>Eukaryota</taxon>
        <taxon>Metazoa</taxon>
        <taxon>Spiralia</taxon>
        <taxon>Gnathifera</taxon>
        <taxon>Rotifera</taxon>
        <taxon>Eurotatoria</taxon>
        <taxon>Bdelloidea</taxon>
        <taxon>Adinetida</taxon>
        <taxon>Adinetidae</taxon>
        <taxon>Adineta</taxon>
    </lineage>
</organism>
<dbReference type="Pfam" id="PF12796">
    <property type="entry name" value="Ank_2"/>
    <property type="match status" value="1"/>
</dbReference>
<evidence type="ECO:0000256" key="6">
    <source>
        <dbReference type="PROSITE-ProRule" id="PRU00023"/>
    </source>
</evidence>
<evidence type="ECO:0000256" key="2">
    <source>
        <dbReference type="ARBA" id="ARBA00022737"/>
    </source>
</evidence>
<dbReference type="Pfam" id="PF01363">
    <property type="entry name" value="FYVE"/>
    <property type="match status" value="1"/>
</dbReference>
<evidence type="ECO:0000256" key="7">
    <source>
        <dbReference type="PROSITE-ProRule" id="PRU00091"/>
    </source>
</evidence>
<dbReference type="InterPro" id="IPR017455">
    <property type="entry name" value="Znf_FYVE-rel"/>
</dbReference>
<dbReference type="InterPro" id="IPR011011">
    <property type="entry name" value="Znf_FYVE_PHD"/>
</dbReference>
<feature type="domain" description="FYVE-type" evidence="8">
    <location>
        <begin position="218"/>
        <end position="278"/>
    </location>
</feature>
<dbReference type="PANTHER" id="PTHR24171:SF9">
    <property type="entry name" value="ANKYRIN REPEAT DOMAIN-CONTAINING PROTEIN 39"/>
    <property type="match status" value="1"/>
</dbReference>
<reference evidence="10" key="1">
    <citation type="submission" date="2021-02" db="EMBL/GenBank/DDBJ databases">
        <authorList>
            <person name="Nowell W R."/>
        </authorList>
    </citation>
    <scope>NUCLEOTIDE SEQUENCE</scope>
</reference>
<comment type="caution">
    <text evidence="10">The sequence shown here is derived from an EMBL/GenBank/DDBJ whole genome shotgun (WGS) entry which is preliminary data.</text>
</comment>
<feature type="repeat" description="ANK" evidence="6">
    <location>
        <begin position="19"/>
        <end position="51"/>
    </location>
</feature>
<dbReference type="Proteomes" id="UP000663891">
    <property type="component" value="Unassembled WGS sequence"/>
</dbReference>
<evidence type="ECO:0000259" key="8">
    <source>
        <dbReference type="PROSITE" id="PS50178"/>
    </source>
</evidence>
<dbReference type="PANTHER" id="PTHR24171">
    <property type="entry name" value="ANKYRIN REPEAT DOMAIN-CONTAINING PROTEIN 39-RELATED"/>
    <property type="match status" value="1"/>
</dbReference>
<dbReference type="PROSITE" id="PS50088">
    <property type="entry name" value="ANK_REPEAT"/>
    <property type="match status" value="3"/>
</dbReference>
<dbReference type="InterPro" id="IPR036770">
    <property type="entry name" value="Ankyrin_rpt-contain_sf"/>
</dbReference>
<sequence length="285" mass="31618">VLFLLTVHVNVNNRVQDTNQLTPLHLCVQTGNEIILRNLLLAGANINNVTANRRSALHIASENNRGFICSILIENHIQANLLDSNQNTALHLAVQHGHSDVVRRLLSESDIDVFTLNNKGMNCLHVLAHYSMENAHLIFATLLEFYPKFPLDIQDGQGNSALLSAYKNGHGQLCRALVTAGANLSICNNDLLSIFTMPVASKALLVNILDIIPHEPPWGEGETCLECGVKFTITNRRHHCRHCGRVLCKRCSMNELPIIKFNLPKPVRVCQLCNDVLTFGVMAAR</sequence>
<dbReference type="PROSITE" id="PS50178">
    <property type="entry name" value="ZF_FYVE"/>
    <property type="match status" value="1"/>
</dbReference>
<dbReference type="SMART" id="SM00248">
    <property type="entry name" value="ANK"/>
    <property type="match status" value="5"/>
</dbReference>
<keyword evidence="5 6" id="KW-0040">ANK repeat</keyword>
<dbReference type="InterPro" id="IPR013083">
    <property type="entry name" value="Znf_RING/FYVE/PHD"/>
</dbReference>